<keyword evidence="1" id="KW-0472">Membrane</keyword>
<reference evidence="2 3" key="1">
    <citation type="submission" date="2017-06" db="EMBL/GenBank/DDBJ databases">
        <title>Genome sequence of Bacillus sonorensis strain SRCM101395.</title>
        <authorList>
            <person name="Cho S.H."/>
        </authorList>
    </citation>
    <scope>NUCLEOTIDE SEQUENCE [LARGE SCALE GENOMIC DNA]</scope>
    <source>
        <strain evidence="2 3">SRCM101395</strain>
    </source>
</reference>
<evidence type="ECO:0000256" key="1">
    <source>
        <dbReference type="SAM" id="Phobius"/>
    </source>
</evidence>
<feature type="transmembrane region" description="Helical" evidence="1">
    <location>
        <begin position="34"/>
        <end position="55"/>
    </location>
</feature>
<dbReference type="GeneID" id="92853294"/>
<accession>A0ABM6LIU0</accession>
<protein>
    <submittedName>
        <fullName evidence="2">Uncharacterized protein</fullName>
    </submittedName>
</protein>
<organism evidence="2 3">
    <name type="scientific">Bacillus sonorensis</name>
    <dbReference type="NCBI Taxonomy" id="119858"/>
    <lineage>
        <taxon>Bacteria</taxon>
        <taxon>Bacillati</taxon>
        <taxon>Bacillota</taxon>
        <taxon>Bacilli</taxon>
        <taxon>Bacillales</taxon>
        <taxon>Bacillaceae</taxon>
        <taxon>Bacillus</taxon>
    </lineage>
</organism>
<evidence type="ECO:0000313" key="3">
    <source>
        <dbReference type="Proteomes" id="UP000196877"/>
    </source>
</evidence>
<dbReference type="EMBL" id="CP021920">
    <property type="protein sequence ID" value="ASB89265.1"/>
    <property type="molecule type" value="Genomic_DNA"/>
</dbReference>
<keyword evidence="3" id="KW-1185">Reference proteome</keyword>
<sequence length="56" mass="6125">MQLAINILEIIGCILIGIVSLDEERRRFHSNVHTIIALLSGLSFITAALLLIIGLI</sequence>
<feature type="transmembrane region" description="Helical" evidence="1">
    <location>
        <begin position="6"/>
        <end position="22"/>
    </location>
</feature>
<gene>
    <name evidence="2" type="ORF">S101395_02758</name>
</gene>
<evidence type="ECO:0000313" key="2">
    <source>
        <dbReference type="EMBL" id="ASB89265.1"/>
    </source>
</evidence>
<dbReference type="RefSeq" id="WP_157678840.1">
    <property type="nucleotide sequence ID" value="NZ_CP021920.1"/>
</dbReference>
<keyword evidence="1" id="KW-0812">Transmembrane</keyword>
<proteinExistence type="predicted"/>
<keyword evidence="1" id="KW-1133">Transmembrane helix</keyword>
<dbReference type="Proteomes" id="UP000196877">
    <property type="component" value="Chromosome"/>
</dbReference>
<name>A0ABM6LIU0_9BACI</name>